<keyword evidence="2" id="KW-1185">Reference proteome</keyword>
<organism evidence="1 2">
    <name type="scientific">Sphingomonas glacialis</name>
    <dbReference type="NCBI Taxonomy" id="658225"/>
    <lineage>
        <taxon>Bacteria</taxon>
        <taxon>Pseudomonadati</taxon>
        <taxon>Pseudomonadota</taxon>
        <taxon>Alphaproteobacteria</taxon>
        <taxon>Sphingomonadales</taxon>
        <taxon>Sphingomonadaceae</taxon>
        <taxon>Sphingomonas</taxon>
    </lineage>
</organism>
<dbReference type="EMBL" id="BNAQ01000022">
    <property type="protein sequence ID" value="GHH26923.1"/>
    <property type="molecule type" value="Genomic_DNA"/>
</dbReference>
<dbReference type="Proteomes" id="UP000652430">
    <property type="component" value="Unassembled WGS sequence"/>
</dbReference>
<accession>A0ABQ3LVS6</accession>
<proteinExistence type="predicted"/>
<reference evidence="2" key="1">
    <citation type="journal article" date="2019" name="Int. J. Syst. Evol. Microbiol.">
        <title>The Global Catalogue of Microorganisms (GCM) 10K type strain sequencing project: providing services to taxonomists for standard genome sequencing and annotation.</title>
        <authorList>
            <consortium name="The Broad Institute Genomics Platform"/>
            <consortium name="The Broad Institute Genome Sequencing Center for Infectious Disease"/>
            <person name="Wu L."/>
            <person name="Ma J."/>
        </authorList>
    </citation>
    <scope>NUCLEOTIDE SEQUENCE [LARGE SCALE GENOMIC DNA]</scope>
    <source>
        <strain evidence="2">CGMCC 1.8957</strain>
    </source>
</reference>
<evidence type="ECO:0000313" key="2">
    <source>
        <dbReference type="Proteomes" id="UP000652430"/>
    </source>
</evidence>
<name>A0ABQ3LVS6_9SPHN</name>
<comment type="caution">
    <text evidence="1">The sequence shown here is derived from an EMBL/GenBank/DDBJ whole genome shotgun (WGS) entry which is preliminary data.</text>
</comment>
<evidence type="ECO:0000313" key="1">
    <source>
        <dbReference type="EMBL" id="GHH26923.1"/>
    </source>
</evidence>
<sequence>MRARICFGEEVLVIDRRRALVRVIEALAAIGDGWFAHDSLLVGAAPLGTDGMILTTLRGINRWSLGSLMSVSC</sequence>
<gene>
    <name evidence="1" type="ORF">GCM10008023_42050</name>
</gene>
<protein>
    <submittedName>
        <fullName evidence="1">Uncharacterized protein</fullName>
    </submittedName>
</protein>